<reference evidence="1 2" key="1">
    <citation type="submission" date="2020-06" db="EMBL/GenBank/DDBJ databases">
        <authorList>
            <person name="Voronona O.L."/>
            <person name="Aksenova E.I."/>
            <person name="Kunda M.S."/>
            <person name="Semenov A.N."/>
            <person name="Ryzhova N."/>
        </authorList>
    </citation>
    <scope>NUCLEOTIDE SEQUENCE [LARGE SCALE GENOMIC DNA]</scope>
    <source>
        <strain evidence="1 2">MPKMM3633</strain>
    </source>
</reference>
<dbReference type="KEGG" id="mpri:MP3633_2178"/>
<evidence type="ECO:0000313" key="2">
    <source>
        <dbReference type="Proteomes" id="UP000509371"/>
    </source>
</evidence>
<accession>A0A859CW58</accession>
<evidence type="ECO:0000313" key="1">
    <source>
        <dbReference type="EMBL" id="QKK80905.1"/>
    </source>
</evidence>
<dbReference type="Proteomes" id="UP000509371">
    <property type="component" value="Chromosome"/>
</dbReference>
<name>A0A859CW58_9GAMM</name>
<organism evidence="1 2">
    <name type="scientific">Marinomonas primoryensis</name>
    <dbReference type="NCBI Taxonomy" id="178399"/>
    <lineage>
        <taxon>Bacteria</taxon>
        <taxon>Pseudomonadati</taxon>
        <taxon>Pseudomonadota</taxon>
        <taxon>Gammaproteobacteria</taxon>
        <taxon>Oceanospirillales</taxon>
        <taxon>Oceanospirillaceae</taxon>
        <taxon>Marinomonas</taxon>
    </lineage>
</organism>
<dbReference type="AlphaFoldDB" id="A0A859CW58"/>
<dbReference type="EMBL" id="CP054301">
    <property type="protein sequence ID" value="QKK80905.1"/>
    <property type="molecule type" value="Genomic_DNA"/>
</dbReference>
<protein>
    <submittedName>
        <fullName evidence="1">Uncharacterized protein</fullName>
    </submittedName>
</protein>
<sequence length="41" mass="4963">MEKALEKRKIKWNLVSFIDYVLKLINTETQFQLIKIKRGLI</sequence>
<gene>
    <name evidence="1" type="ORF">MP3633_2178</name>
</gene>
<proteinExistence type="predicted"/>